<dbReference type="Proteomes" id="UP001177021">
    <property type="component" value="Unassembled WGS sequence"/>
</dbReference>
<keyword evidence="2" id="KW-1185">Reference proteome</keyword>
<sequence>MGIAKHTDCGFMTMLQDQIGGLQVLRDNQWVNVPPIGYREELEDREEPDYIDYNVVNVVRFEILRRIGRLVENRKIGIVARFVRSY</sequence>
<evidence type="ECO:0000313" key="2">
    <source>
        <dbReference type="Proteomes" id="UP001177021"/>
    </source>
</evidence>
<proteinExistence type="predicted"/>
<reference evidence="1" key="1">
    <citation type="submission" date="2023-10" db="EMBL/GenBank/DDBJ databases">
        <authorList>
            <person name="Rodriguez Cubillos JULIANA M."/>
            <person name="De Vega J."/>
        </authorList>
    </citation>
    <scope>NUCLEOTIDE SEQUENCE</scope>
</reference>
<gene>
    <name evidence="1" type="ORF">MILVUS5_LOCUS33832</name>
</gene>
<evidence type="ECO:0000313" key="1">
    <source>
        <dbReference type="EMBL" id="CAJ2669676.1"/>
    </source>
</evidence>
<accession>A0ACB0LMM1</accession>
<name>A0ACB0LMM1_TRIPR</name>
<protein>
    <submittedName>
        <fullName evidence="1">Uncharacterized protein</fullName>
    </submittedName>
</protein>
<comment type="caution">
    <text evidence="1">The sequence shown here is derived from an EMBL/GenBank/DDBJ whole genome shotgun (WGS) entry which is preliminary data.</text>
</comment>
<dbReference type="EMBL" id="CASHSV030000615">
    <property type="protein sequence ID" value="CAJ2669676.1"/>
    <property type="molecule type" value="Genomic_DNA"/>
</dbReference>
<organism evidence="1 2">
    <name type="scientific">Trifolium pratense</name>
    <name type="common">Red clover</name>
    <dbReference type="NCBI Taxonomy" id="57577"/>
    <lineage>
        <taxon>Eukaryota</taxon>
        <taxon>Viridiplantae</taxon>
        <taxon>Streptophyta</taxon>
        <taxon>Embryophyta</taxon>
        <taxon>Tracheophyta</taxon>
        <taxon>Spermatophyta</taxon>
        <taxon>Magnoliopsida</taxon>
        <taxon>eudicotyledons</taxon>
        <taxon>Gunneridae</taxon>
        <taxon>Pentapetalae</taxon>
        <taxon>rosids</taxon>
        <taxon>fabids</taxon>
        <taxon>Fabales</taxon>
        <taxon>Fabaceae</taxon>
        <taxon>Papilionoideae</taxon>
        <taxon>50 kb inversion clade</taxon>
        <taxon>NPAAA clade</taxon>
        <taxon>Hologalegina</taxon>
        <taxon>IRL clade</taxon>
        <taxon>Trifolieae</taxon>
        <taxon>Trifolium</taxon>
    </lineage>
</organism>